<dbReference type="KEGG" id="btrm:SAMEA390648700232"/>
<dbReference type="InterPro" id="IPR005119">
    <property type="entry name" value="LysR_subst-bd"/>
</dbReference>
<dbReference type="InterPro" id="IPR050950">
    <property type="entry name" value="HTH-type_LysR_regulators"/>
</dbReference>
<dbReference type="AlphaFoldDB" id="A0A157PVQ0"/>
<dbReference type="GO" id="GO:0003677">
    <property type="term" value="F:DNA binding"/>
    <property type="evidence" value="ECO:0007669"/>
    <property type="project" value="UniProtKB-KW"/>
</dbReference>
<evidence type="ECO:0000256" key="3">
    <source>
        <dbReference type="ARBA" id="ARBA00023125"/>
    </source>
</evidence>
<comment type="similarity">
    <text evidence="1">Belongs to the LysR transcriptional regulatory family.</text>
</comment>
<dbReference type="GeneID" id="56588354"/>
<dbReference type="SUPFAM" id="SSF46785">
    <property type="entry name" value="Winged helix' DNA-binding domain"/>
    <property type="match status" value="1"/>
</dbReference>
<keyword evidence="7" id="KW-1185">Reference proteome</keyword>
<dbReference type="PROSITE" id="PS50931">
    <property type="entry name" value="HTH_LYSR"/>
    <property type="match status" value="1"/>
</dbReference>
<dbReference type="InterPro" id="IPR000847">
    <property type="entry name" value="LysR_HTH_N"/>
</dbReference>
<dbReference type="Gene3D" id="3.40.190.290">
    <property type="match status" value="1"/>
</dbReference>
<accession>A0A157PVQ0</accession>
<dbReference type="eggNOG" id="COG0583">
    <property type="taxonomic scope" value="Bacteria"/>
</dbReference>
<dbReference type="PANTHER" id="PTHR30419">
    <property type="entry name" value="HTH-TYPE TRANSCRIPTIONAL REGULATOR YBHD"/>
    <property type="match status" value="1"/>
</dbReference>
<evidence type="ECO:0000256" key="1">
    <source>
        <dbReference type="ARBA" id="ARBA00009437"/>
    </source>
</evidence>
<dbReference type="InterPro" id="IPR036388">
    <property type="entry name" value="WH-like_DNA-bd_sf"/>
</dbReference>
<dbReference type="PATRIC" id="fig|123899.6.peg.216"/>
<dbReference type="STRING" id="123899.SAMEA3906487_00232"/>
<organism evidence="6 7">
    <name type="scientific">Bordetella trematum</name>
    <dbReference type="NCBI Taxonomy" id="123899"/>
    <lineage>
        <taxon>Bacteria</taxon>
        <taxon>Pseudomonadati</taxon>
        <taxon>Pseudomonadota</taxon>
        <taxon>Betaproteobacteria</taxon>
        <taxon>Burkholderiales</taxon>
        <taxon>Alcaligenaceae</taxon>
        <taxon>Bordetella</taxon>
    </lineage>
</organism>
<name>A0A157PVQ0_9BORD</name>
<reference evidence="6 7" key="1">
    <citation type="submission" date="2016-04" db="EMBL/GenBank/DDBJ databases">
        <authorList>
            <consortium name="Pathogen Informatics"/>
        </authorList>
    </citation>
    <scope>NUCLEOTIDE SEQUENCE [LARGE SCALE GENOMIC DNA]</scope>
    <source>
        <strain evidence="6 7">H044680328</strain>
    </source>
</reference>
<dbReference type="GO" id="GO:0003700">
    <property type="term" value="F:DNA-binding transcription factor activity"/>
    <property type="evidence" value="ECO:0007669"/>
    <property type="project" value="InterPro"/>
</dbReference>
<dbReference type="PANTHER" id="PTHR30419:SF2">
    <property type="entry name" value="LYSR FAMILY TRANSCRIPTIONAL REGULATOR"/>
    <property type="match status" value="1"/>
</dbReference>
<gene>
    <name evidence="6" type="primary">catM_1</name>
    <name evidence="6" type="ORF">SAMEA3906487_00232</name>
</gene>
<protein>
    <submittedName>
        <fullName evidence="6">LysR family transcriptional regulator</fullName>
    </submittedName>
</protein>
<sequence length="296" mass="32361">MNAQPVRDIDPLSIRLFLAALEEGSLAKAAARLCLVPSAVSKRMSEMEEAFGVPLLERGAWGARPTPAGQVLASHARQLLYDMTRMHKEMAGFANGMRGRIRLAVSVAALSGELPAEIQAFRRDYPQIEISLEEDTTEAVFRAVLQGQADLGIGSDFGHSGLQVFPYGACQLAAALPPQHLLAERSSLNYAQLLPYEQIELNRPNGISALFERAAARARLPRRISARVSSHETICTLVARGMGVAVVPWFLRQRHPDVCFIPLTGRWARTRICIAVREADACPPALRALLNHLGGR</sequence>
<keyword evidence="2" id="KW-0805">Transcription regulation</keyword>
<evidence type="ECO:0000256" key="2">
    <source>
        <dbReference type="ARBA" id="ARBA00023015"/>
    </source>
</evidence>
<dbReference type="Pfam" id="PF00126">
    <property type="entry name" value="HTH_1"/>
    <property type="match status" value="1"/>
</dbReference>
<dbReference type="RefSeq" id="WP_063491421.1">
    <property type="nucleotide sequence ID" value="NZ_CP016340.1"/>
</dbReference>
<feature type="domain" description="HTH lysR-type" evidence="5">
    <location>
        <begin position="9"/>
        <end position="66"/>
    </location>
</feature>
<evidence type="ECO:0000313" key="6">
    <source>
        <dbReference type="EMBL" id="SAI66379.1"/>
    </source>
</evidence>
<dbReference type="InterPro" id="IPR036390">
    <property type="entry name" value="WH_DNA-bd_sf"/>
</dbReference>
<dbReference type="Proteomes" id="UP000076825">
    <property type="component" value="Chromosome 1"/>
</dbReference>
<evidence type="ECO:0000259" key="5">
    <source>
        <dbReference type="PROSITE" id="PS50931"/>
    </source>
</evidence>
<dbReference type="GO" id="GO:0005829">
    <property type="term" value="C:cytosol"/>
    <property type="evidence" value="ECO:0007669"/>
    <property type="project" value="TreeGrafter"/>
</dbReference>
<dbReference type="EMBL" id="LT546645">
    <property type="protein sequence ID" value="SAI66379.1"/>
    <property type="molecule type" value="Genomic_DNA"/>
</dbReference>
<evidence type="ECO:0000256" key="4">
    <source>
        <dbReference type="ARBA" id="ARBA00023163"/>
    </source>
</evidence>
<keyword evidence="3" id="KW-0238">DNA-binding</keyword>
<dbReference type="OrthoDB" id="8804410at2"/>
<dbReference type="SUPFAM" id="SSF53850">
    <property type="entry name" value="Periplasmic binding protein-like II"/>
    <property type="match status" value="1"/>
</dbReference>
<dbReference type="Gene3D" id="1.10.10.10">
    <property type="entry name" value="Winged helix-like DNA-binding domain superfamily/Winged helix DNA-binding domain"/>
    <property type="match status" value="1"/>
</dbReference>
<proteinExistence type="inferred from homology"/>
<keyword evidence="4" id="KW-0804">Transcription</keyword>
<dbReference type="Pfam" id="PF03466">
    <property type="entry name" value="LysR_substrate"/>
    <property type="match status" value="1"/>
</dbReference>
<evidence type="ECO:0000313" key="7">
    <source>
        <dbReference type="Proteomes" id="UP000076825"/>
    </source>
</evidence>